<evidence type="ECO:0000256" key="1">
    <source>
        <dbReference type="SAM" id="Phobius"/>
    </source>
</evidence>
<accession>A0AAU2A2I4</accession>
<gene>
    <name evidence="2" type="ORF">OHA22_20715</name>
</gene>
<protein>
    <recommendedName>
        <fullName evidence="3">Tape measure protein</fullName>
    </recommendedName>
</protein>
<organism evidence="2">
    <name type="scientific">Streptomyces sp. NBC_00093</name>
    <dbReference type="NCBI Taxonomy" id="2975649"/>
    <lineage>
        <taxon>Bacteria</taxon>
        <taxon>Bacillati</taxon>
        <taxon>Actinomycetota</taxon>
        <taxon>Actinomycetes</taxon>
        <taxon>Kitasatosporales</taxon>
        <taxon>Streptomycetaceae</taxon>
        <taxon>Streptomyces</taxon>
    </lineage>
</organism>
<keyword evidence="1" id="KW-0472">Membrane</keyword>
<sequence>MSQVDEVKIEIAADMGTTAATINDAAGGLDTLDGAARSASDGLGQADTQADGLTGRMDAVGVGALGAAGAFASMGDIVDGAVDLWNTGEQRADDLARAQNDVAQAALDVKQANVDMRQSQIDANQAQLDGTQSGIDLRQALLDQKVAQKDYNDAVKEFGPNSLEAQQAQIDLSQADADAKQAKLDGKQATEDYSQAQVDGKQAVIDASNAQLDLNEAQRNQVGAGVMGSWVGVVSQVGTALFGLIGTFALFGAETLATAVTAVGSAIATAAAWVGSWIAMAAAATWSAITMAAAWLVSIWPIALVIAAVVGLAVVIIKNWDTVKAWTIKIFSAVWSWLQGLWDDIVALFNWAVGMVKTIFFNFTPLGIIIKNWGAITGWISTQWSSIGQTISGWVGRIKGFFSGMWDGVVSGLKSALNGIIGLLNGGISGVNTLIGGANKLPGVNIGFIPHIPYLAEGGVTTGPTMAMIGEGREQEAVLPLSRLQGLLNTAGGTQRVVFEFEGAEDGFISWFQDVTRRKGGGSVSRLAGEG</sequence>
<feature type="transmembrane region" description="Helical" evidence="1">
    <location>
        <begin position="227"/>
        <end position="251"/>
    </location>
</feature>
<reference evidence="2" key="1">
    <citation type="submission" date="2022-10" db="EMBL/GenBank/DDBJ databases">
        <title>The complete genomes of actinobacterial strains from the NBC collection.</title>
        <authorList>
            <person name="Joergensen T.S."/>
            <person name="Alvarez Arevalo M."/>
            <person name="Sterndorff E.B."/>
            <person name="Faurdal D."/>
            <person name="Vuksanovic O."/>
            <person name="Mourched A.-S."/>
            <person name="Charusanti P."/>
            <person name="Shaw S."/>
            <person name="Blin K."/>
            <person name="Weber T."/>
        </authorList>
    </citation>
    <scope>NUCLEOTIDE SEQUENCE</scope>
    <source>
        <strain evidence="2">NBC_00093</strain>
    </source>
</reference>
<feature type="transmembrane region" description="Helical" evidence="1">
    <location>
        <begin position="263"/>
        <end position="286"/>
    </location>
</feature>
<dbReference type="EMBL" id="CP108222">
    <property type="protein sequence ID" value="WTT17790.1"/>
    <property type="molecule type" value="Genomic_DNA"/>
</dbReference>
<feature type="transmembrane region" description="Helical" evidence="1">
    <location>
        <begin position="292"/>
        <end position="316"/>
    </location>
</feature>
<keyword evidence="1" id="KW-0812">Transmembrane</keyword>
<evidence type="ECO:0008006" key="3">
    <source>
        <dbReference type="Google" id="ProtNLM"/>
    </source>
</evidence>
<proteinExistence type="predicted"/>
<keyword evidence="1" id="KW-1133">Transmembrane helix</keyword>
<evidence type="ECO:0000313" key="2">
    <source>
        <dbReference type="EMBL" id="WTT17790.1"/>
    </source>
</evidence>
<feature type="transmembrane region" description="Helical" evidence="1">
    <location>
        <begin position="348"/>
        <end position="370"/>
    </location>
</feature>
<name>A0AAU2A2I4_9ACTN</name>
<dbReference type="AlphaFoldDB" id="A0AAU2A2I4"/>